<feature type="region of interest" description="Disordered" evidence="1">
    <location>
        <begin position="156"/>
        <end position="223"/>
    </location>
</feature>
<evidence type="ECO:0000259" key="2">
    <source>
        <dbReference type="Pfam" id="PF10180"/>
    </source>
</evidence>
<protein>
    <recommendedName>
        <fullName evidence="2">WKF domain-containing protein</fullName>
    </recommendedName>
</protein>
<keyword evidence="4" id="KW-1185">Reference proteome</keyword>
<feature type="compositionally biased region" description="Basic and acidic residues" evidence="1">
    <location>
        <begin position="197"/>
        <end position="223"/>
    </location>
</feature>
<name>A0AAV5RE00_PICKL</name>
<accession>A0AAV5RE00</accession>
<dbReference type="Pfam" id="PF10180">
    <property type="entry name" value="WKF"/>
    <property type="match status" value="1"/>
</dbReference>
<dbReference type="InterPro" id="IPR019327">
    <property type="entry name" value="WKF"/>
</dbReference>
<comment type="caution">
    <text evidence="3">The sequence shown here is derived from an EMBL/GenBank/DDBJ whole genome shotgun (WGS) entry which is preliminary data.</text>
</comment>
<dbReference type="PANTHER" id="PTHR22306:SF2">
    <property type="entry name" value="CHROMOSOME 7 OPEN READING FRAME 50"/>
    <property type="match status" value="1"/>
</dbReference>
<dbReference type="AlphaFoldDB" id="A0AAV5RE00"/>
<dbReference type="EMBL" id="BTGB01000009">
    <property type="protein sequence ID" value="GMM48836.1"/>
    <property type="molecule type" value="Genomic_DNA"/>
</dbReference>
<feature type="compositionally biased region" description="Basic residues" evidence="1">
    <location>
        <begin position="55"/>
        <end position="70"/>
    </location>
</feature>
<sequence length="274" mass="31792">MGEPAWKRLGLKVKAVTSSDPLALAVRAPESKKRKANAISNKDESTKDLKEYKGKEKKQKGSKPPKRVKLPKSERPIVIKDQLQYLRTYVNDKDNWKFSKQKQNWVIKNIRTIPEDYENDLIIYLKSVQGGSKDRIVNEMISVMKEWNKLVKDAEEQLARDQEKQNEEDNDNDNDSDNDSDNDEKTKKKQKKGILKNNKESTEIKEKQTKKPQPKEEIHTPPDYDFVIRARSIYTALTDESFELEGIENEEESDKIVPLDEVILTETTVNVDEE</sequence>
<feature type="compositionally biased region" description="Basic and acidic residues" evidence="1">
    <location>
        <begin position="41"/>
        <end position="54"/>
    </location>
</feature>
<gene>
    <name evidence="3" type="ORF">DAPK24_054340</name>
</gene>
<dbReference type="Proteomes" id="UP001378960">
    <property type="component" value="Unassembled WGS sequence"/>
</dbReference>
<feature type="compositionally biased region" description="Basic and acidic residues" evidence="1">
    <location>
        <begin position="156"/>
        <end position="167"/>
    </location>
</feature>
<organism evidence="3 4">
    <name type="scientific">Pichia kluyveri</name>
    <name type="common">Yeast</name>
    <dbReference type="NCBI Taxonomy" id="36015"/>
    <lineage>
        <taxon>Eukaryota</taxon>
        <taxon>Fungi</taxon>
        <taxon>Dikarya</taxon>
        <taxon>Ascomycota</taxon>
        <taxon>Saccharomycotina</taxon>
        <taxon>Pichiomycetes</taxon>
        <taxon>Pichiales</taxon>
        <taxon>Pichiaceae</taxon>
        <taxon>Pichia</taxon>
    </lineage>
</organism>
<feature type="region of interest" description="Disordered" evidence="1">
    <location>
        <begin position="27"/>
        <end position="74"/>
    </location>
</feature>
<evidence type="ECO:0000256" key="1">
    <source>
        <dbReference type="SAM" id="MobiDB-lite"/>
    </source>
</evidence>
<reference evidence="3 4" key="1">
    <citation type="journal article" date="2023" name="Elife">
        <title>Identification of key yeast species and microbe-microbe interactions impacting larval growth of Drosophila in the wild.</title>
        <authorList>
            <person name="Mure A."/>
            <person name="Sugiura Y."/>
            <person name="Maeda R."/>
            <person name="Honda K."/>
            <person name="Sakurai N."/>
            <person name="Takahashi Y."/>
            <person name="Watada M."/>
            <person name="Katoh T."/>
            <person name="Gotoh A."/>
            <person name="Gotoh Y."/>
            <person name="Taniguchi I."/>
            <person name="Nakamura K."/>
            <person name="Hayashi T."/>
            <person name="Katayama T."/>
            <person name="Uemura T."/>
            <person name="Hattori Y."/>
        </authorList>
    </citation>
    <scope>NUCLEOTIDE SEQUENCE [LARGE SCALE GENOMIC DNA]</scope>
    <source>
        <strain evidence="3 4">PK-24</strain>
    </source>
</reference>
<dbReference type="PANTHER" id="PTHR22306">
    <property type="entry name" value="CHROMOSOME 7 OPEN READING FRAME 50"/>
    <property type="match status" value="1"/>
</dbReference>
<evidence type="ECO:0000313" key="4">
    <source>
        <dbReference type="Proteomes" id="UP001378960"/>
    </source>
</evidence>
<feature type="compositionally biased region" description="Acidic residues" evidence="1">
    <location>
        <begin position="168"/>
        <end position="182"/>
    </location>
</feature>
<feature type="domain" description="WKF" evidence="2">
    <location>
        <begin position="84"/>
        <end position="140"/>
    </location>
</feature>
<proteinExistence type="predicted"/>
<evidence type="ECO:0000313" key="3">
    <source>
        <dbReference type="EMBL" id="GMM48836.1"/>
    </source>
</evidence>